<keyword evidence="4 6" id="KW-0371">Homeobox</keyword>
<dbReference type="GO" id="GO:0005634">
    <property type="term" value="C:nucleus"/>
    <property type="evidence" value="ECO:0007669"/>
    <property type="project" value="UniProtKB-SubCell"/>
</dbReference>
<feature type="region of interest" description="Disordered" evidence="8">
    <location>
        <begin position="57"/>
        <end position="90"/>
    </location>
</feature>
<dbReference type="PANTHER" id="PTHR45874:SF4">
    <property type="entry name" value="HOMEOBOX PROTEIN ABDOMINAL-B"/>
    <property type="match status" value="1"/>
</dbReference>
<feature type="DNA-binding region" description="Homeobox" evidence="6">
    <location>
        <begin position="186"/>
        <end position="245"/>
    </location>
</feature>
<sequence>MGGFNYRANGASPGCGYGAGEVGIGYEGGGGEYESTQGLWSHPAEKLAARTTSSLNFNHQASPANSGSTPSSCAVQQGSDPGLPRDPMNPEDDIFPESKTRQASAVLDRLHITCKSNDRMSPTCFNCSDNNNNNCSNTGINSDNHDRCTAETTPCGRGGDAACRWMTAVDTGPAASTGESAHAPRPRKKRRPYTKYQTFELEREFLFNMYLTRDRRTHIARSLSLSERQIKIWFQNRRMKLKKMRVREDQDGRSQMMQHPPTHPPHLHHHHHHQQHFHHLHHHHHPGPDMTVALHHHPHHHHQFL</sequence>
<gene>
    <name evidence="11" type="primary">LOC110974642</name>
</gene>
<evidence type="ECO:0000313" key="11">
    <source>
        <dbReference type="RefSeq" id="XP_022082137.1"/>
    </source>
</evidence>
<keyword evidence="5 6" id="KW-0539">Nucleus</keyword>
<dbReference type="PANTHER" id="PTHR45874">
    <property type="entry name" value="HOMEOBOX PROTEIN ABDOMINAL-B"/>
    <property type="match status" value="1"/>
</dbReference>
<dbReference type="GO" id="GO:0000981">
    <property type="term" value="F:DNA-binding transcription factor activity, RNA polymerase II-specific"/>
    <property type="evidence" value="ECO:0007669"/>
    <property type="project" value="InterPro"/>
</dbReference>
<evidence type="ECO:0000256" key="8">
    <source>
        <dbReference type="SAM" id="MobiDB-lite"/>
    </source>
</evidence>
<dbReference type="PRINTS" id="PR00024">
    <property type="entry name" value="HOMEOBOX"/>
</dbReference>
<dbReference type="OMA" id="CHTTTSA"/>
<proteinExistence type="inferred from homology"/>
<feature type="region of interest" description="Disordered" evidence="8">
    <location>
        <begin position="172"/>
        <end position="191"/>
    </location>
</feature>
<dbReference type="AlphaFoldDB" id="A0A8B7XPN7"/>
<feature type="compositionally biased region" description="Basic residues" evidence="8">
    <location>
        <begin position="265"/>
        <end position="285"/>
    </location>
</feature>
<dbReference type="RefSeq" id="XP_022082137.1">
    <property type="nucleotide sequence ID" value="XM_022226445.1"/>
</dbReference>
<dbReference type="PROSITE" id="PS00027">
    <property type="entry name" value="HOMEOBOX_1"/>
    <property type="match status" value="1"/>
</dbReference>
<feature type="compositionally biased region" description="Basic residues" evidence="8">
    <location>
        <begin position="294"/>
        <end position="305"/>
    </location>
</feature>
<dbReference type="InterPro" id="IPR046333">
    <property type="entry name" value="HXA10/ABDB-like"/>
</dbReference>
<dbReference type="SMART" id="SM00389">
    <property type="entry name" value="HOX"/>
    <property type="match status" value="1"/>
</dbReference>
<evidence type="ECO:0000256" key="6">
    <source>
        <dbReference type="PROSITE-ProRule" id="PRU00108"/>
    </source>
</evidence>
<comment type="subcellular location">
    <subcellularLocation>
        <location evidence="1 6 7">Nucleus</location>
    </subcellularLocation>
</comment>
<feature type="compositionally biased region" description="Polar residues" evidence="8">
    <location>
        <begin position="57"/>
        <end position="79"/>
    </location>
</feature>
<dbReference type="GO" id="GO:0000978">
    <property type="term" value="F:RNA polymerase II cis-regulatory region sequence-specific DNA binding"/>
    <property type="evidence" value="ECO:0007669"/>
    <property type="project" value="TreeGrafter"/>
</dbReference>
<evidence type="ECO:0000256" key="4">
    <source>
        <dbReference type="ARBA" id="ARBA00023155"/>
    </source>
</evidence>
<dbReference type="OrthoDB" id="6159439at2759"/>
<dbReference type="CDD" id="cd00086">
    <property type="entry name" value="homeodomain"/>
    <property type="match status" value="1"/>
</dbReference>
<evidence type="ECO:0000256" key="5">
    <source>
        <dbReference type="ARBA" id="ARBA00023242"/>
    </source>
</evidence>
<dbReference type="SUPFAM" id="SSF46689">
    <property type="entry name" value="Homeodomain-like"/>
    <property type="match status" value="1"/>
</dbReference>
<dbReference type="GeneID" id="110974642"/>
<dbReference type="Gene3D" id="1.10.10.60">
    <property type="entry name" value="Homeodomain-like"/>
    <property type="match status" value="1"/>
</dbReference>
<accession>A0A8B7XPN7</accession>
<dbReference type="InterPro" id="IPR020479">
    <property type="entry name" value="HD_metazoa"/>
</dbReference>
<keyword evidence="10" id="KW-1185">Reference proteome</keyword>
<keyword evidence="3 6" id="KW-0238">DNA-binding</keyword>
<dbReference type="KEGG" id="aplc:110974642"/>
<organism evidence="10 11">
    <name type="scientific">Acanthaster planci</name>
    <name type="common">Crown-of-thorns starfish</name>
    <dbReference type="NCBI Taxonomy" id="133434"/>
    <lineage>
        <taxon>Eukaryota</taxon>
        <taxon>Metazoa</taxon>
        <taxon>Echinodermata</taxon>
        <taxon>Eleutherozoa</taxon>
        <taxon>Asterozoa</taxon>
        <taxon>Asteroidea</taxon>
        <taxon>Valvatacea</taxon>
        <taxon>Valvatida</taxon>
        <taxon>Acanthasteridae</taxon>
        <taxon>Acanthaster</taxon>
    </lineage>
</organism>
<dbReference type="InterPro" id="IPR017970">
    <property type="entry name" value="Homeobox_CS"/>
</dbReference>
<evidence type="ECO:0000259" key="9">
    <source>
        <dbReference type="PROSITE" id="PS50071"/>
    </source>
</evidence>
<evidence type="ECO:0000256" key="1">
    <source>
        <dbReference type="ARBA" id="ARBA00004123"/>
    </source>
</evidence>
<comment type="similarity">
    <text evidence="2">Belongs to the Abd-B homeobox family.</text>
</comment>
<evidence type="ECO:0000256" key="7">
    <source>
        <dbReference type="RuleBase" id="RU000682"/>
    </source>
</evidence>
<protein>
    <submittedName>
        <fullName evidence="11">Homeobox protein Hox-A10-like</fullName>
    </submittedName>
</protein>
<dbReference type="PROSITE" id="PS50071">
    <property type="entry name" value="HOMEOBOX_2"/>
    <property type="match status" value="1"/>
</dbReference>
<evidence type="ECO:0000256" key="2">
    <source>
        <dbReference type="ARBA" id="ARBA00006317"/>
    </source>
</evidence>
<dbReference type="Pfam" id="PF00046">
    <property type="entry name" value="Homeodomain"/>
    <property type="match status" value="1"/>
</dbReference>
<reference evidence="11" key="1">
    <citation type="submission" date="2025-08" db="UniProtKB">
        <authorList>
            <consortium name="RefSeq"/>
        </authorList>
    </citation>
    <scope>IDENTIFICATION</scope>
</reference>
<dbReference type="InterPro" id="IPR001356">
    <property type="entry name" value="HD"/>
</dbReference>
<dbReference type="InterPro" id="IPR009057">
    <property type="entry name" value="Homeodomain-like_sf"/>
</dbReference>
<feature type="domain" description="Homeobox" evidence="9">
    <location>
        <begin position="184"/>
        <end position="244"/>
    </location>
</feature>
<feature type="region of interest" description="Disordered" evidence="8">
    <location>
        <begin position="249"/>
        <end position="305"/>
    </location>
</feature>
<evidence type="ECO:0000313" key="10">
    <source>
        <dbReference type="Proteomes" id="UP000694845"/>
    </source>
</evidence>
<name>A0A8B7XPN7_ACAPL</name>
<evidence type="ECO:0000256" key="3">
    <source>
        <dbReference type="ARBA" id="ARBA00023125"/>
    </source>
</evidence>
<dbReference type="Proteomes" id="UP000694845">
    <property type="component" value="Unplaced"/>
</dbReference>